<dbReference type="SUPFAM" id="SSF50249">
    <property type="entry name" value="Nucleic acid-binding proteins"/>
    <property type="match status" value="1"/>
</dbReference>
<evidence type="ECO:0000313" key="2">
    <source>
        <dbReference type="EMBL" id="CAB4031086.1"/>
    </source>
</evidence>
<dbReference type="AlphaFoldDB" id="A0A7D9JK03"/>
<dbReference type="Gene3D" id="2.40.50.140">
    <property type="entry name" value="Nucleic acid-binding proteins"/>
    <property type="match status" value="1"/>
</dbReference>
<name>A0A7D9JK03_PARCT</name>
<comment type="caution">
    <text evidence="2">The sequence shown here is derived from an EMBL/GenBank/DDBJ whole genome shotgun (WGS) entry which is preliminary data.</text>
</comment>
<proteinExistence type="predicted"/>
<protein>
    <submittedName>
        <fullName evidence="2">Uncharacterized protein</fullName>
    </submittedName>
</protein>
<dbReference type="OrthoDB" id="5970613at2759"/>
<feature type="region of interest" description="Disordered" evidence="1">
    <location>
        <begin position="1"/>
        <end position="42"/>
    </location>
</feature>
<accession>A0A7D9JK03</accession>
<organism evidence="2 3">
    <name type="scientific">Paramuricea clavata</name>
    <name type="common">Red gorgonian</name>
    <name type="synonym">Violescent sea-whip</name>
    <dbReference type="NCBI Taxonomy" id="317549"/>
    <lineage>
        <taxon>Eukaryota</taxon>
        <taxon>Metazoa</taxon>
        <taxon>Cnidaria</taxon>
        <taxon>Anthozoa</taxon>
        <taxon>Octocorallia</taxon>
        <taxon>Malacalcyonacea</taxon>
        <taxon>Plexauridae</taxon>
        <taxon>Paramuricea</taxon>
    </lineage>
</organism>
<dbReference type="Proteomes" id="UP001152795">
    <property type="component" value="Unassembled WGS sequence"/>
</dbReference>
<gene>
    <name evidence="2" type="ORF">PACLA_8A062016</name>
</gene>
<dbReference type="InterPro" id="IPR012340">
    <property type="entry name" value="NA-bd_OB-fold"/>
</dbReference>
<feature type="compositionally biased region" description="Polar residues" evidence="1">
    <location>
        <begin position="9"/>
        <end position="21"/>
    </location>
</feature>
<keyword evidence="3" id="KW-1185">Reference proteome</keyword>
<reference evidence="2" key="1">
    <citation type="submission" date="2020-04" db="EMBL/GenBank/DDBJ databases">
        <authorList>
            <person name="Alioto T."/>
            <person name="Alioto T."/>
            <person name="Gomez Garrido J."/>
        </authorList>
    </citation>
    <scope>NUCLEOTIDE SEQUENCE</scope>
    <source>
        <strain evidence="2">A484AB</strain>
    </source>
</reference>
<evidence type="ECO:0000313" key="3">
    <source>
        <dbReference type="Proteomes" id="UP001152795"/>
    </source>
</evidence>
<evidence type="ECO:0000256" key="1">
    <source>
        <dbReference type="SAM" id="MobiDB-lite"/>
    </source>
</evidence>
<dbReference type="EMBL" id="CACRXK020017351">
    <property type="protein sequence ID" value="CAB4031086.1"/>
    <property type="molecule type" value="Genomic_DNA"/>
</dbReference>
<sequence>MDNMDKFNDNQWLTDTETPASNPKDEEKPTTVTKNVSDSGDKPMIAYLHNLSPIKKSQRDNLYFDMTLQTEDTTYRSVCFSPEKHTQFLTRYESSSPVKLSKFQLKRNTRTNEDEVHINKRSKVDDTEESDVSFDIKVLRPTEKCKPGITTVCDVLQEDTNSVVNVCGRITLQGPIQTIMSKGKALRKQEAVLTDNSATIRLVLWENDISKVSSESTYDISKVVLKEYEKAKYLK</sequence>